<evidence type="ECO:0000256" key="3">
    <source>
        <dbReference type="ARBA" id="ARBA00023163"/>
    </source>
</evidence>
<dbReference type="PROSITE" id="PS51118">
    <property type="entry name" value="HTH_HXLR"/>
    <property type="match status" value="1"/>
</dbReference>
<evidence type="ECO:0000313" key="6">
    <source>
        <dbReference type="Proteomes" id="UP001597012"/>
    </source>
</evidence>
<comment type="caution">
    <text evidence="5">The sequence shown here is derived from an EMBL/GenBank/DDBJ whole genome shotgun (WGS) entry which is preliminary data.</text>
</comment>
<gene>
    <name evidence="5" type="ORF">ACFQZJ_18315</name>
</gene>
<dbReference type="Gene3D" id="1.10.10.10">
    <property type="entry name" value="Winged helix-like DNA-binding domain superfamily/Winged helix DNA-binding domain"/>
    <property type="match status" value="1"/>
</dbReference>
<dbReference type="InterPro" id="IPR036388">
    <property type="entry name" value="WH-like_DNA-bd_sf"/>
</dbReference>
<evidence type="ECO:0000259" key="4">
    <source>
        <dbReference type="PROSITE" id="PS51118"/>
    </source>
</evidence>
<dbReference type="InterPro" id="IPR036390">
    <property type="entry name" value="WH_DNA-bd_sf"/>
</dbReference>
<dbReference type="EMBL" id="JBHTHY010000024">
    <property type="protein sequence ID" value="MFD0799433.1"/>
    <property type="molecule type" value="Genomic_DNA"/>
</dbReference>
<evidence type="ECO:0000256" key="2">
    <source>
        <dbReference type="ARBA" id="ARBA00023125"/>
    </source>
</evidence>
<proteinExistence type="predicted"/>
<evidence type="ECO:0000313" key="5">
    <source>
        <dbReference type="EMBL" id="MFD0799433.1"/>
    </source>
</evidence>
<organism evidence="5 6">
    <name type="scientific">Maribacter chungangensis</name>
    <dbReference type="NCBI Taxonomy" id="1069117"/>
    <lineage>
        <taxon>Bacteria</taxon>
        <taxon>Pseudomonadati</taxon>
        <taxon>Bacteroidota</taxon>
        <taxon>Flavobacteriia</taxon>
        <taxon>Flavobacteriales</taxon>
        <taxon>Flavobacteriaceae</taxon>
        <taxon>Maribacter</taxon>
    </lineage>
</organism>
<keyword evidence="3" id="KW-0804">Transcription</keyword>
<reference evidence="6" key="1">
    <citation type="journal article" date="2019" name="Int. J. Syst. Evol. Microbiol.">
        <title>The Global Catalogue of Microorganisms (GCM) 10K type strain sequencing project: providing services to taxonomists for standard genome sequencing and annotation.</title>
        <authorList>
            <consortium name="The Broad Institute Genomics Platform"/>
            <consortium name="The Broad Institute Genome Sequencing Center for Infectious Disease"/>
            <person name="Wu L."/>
            <person name="Ma J."/>
        </authorList>
    </citation>
    <scope>NUCLEOTIDE SEQUENCE [LARGE SCALE GENOMIC DNA]</scope>
    <source>
        <strain evidence="6">CCUG 61948</strain>
    </source>
</reference>
<dbReference type="PANTHER" id="PTHR33204">
    <property type="entry name" value="TRANSCRIPTIONAL REGULATOR, MARR FAMILY"/>
    <property type="match status" value="1"/>
</dbReference>
<evidence type="ECO:0000256" key="1">
    <source>
        <dbReference type="ARBA" id="ARBA00023015"/>
    </source>
</evidence>
<sequence>MAVKETKSASVCGVTTCMNMLDSKWKPIILYNISKGANRFTKLLTAVEGINRQMLSKQLRSLEKTGVLERKTFPEIPPRVEYSITPLGKSLLPVVQSMQRWGDKQSGATKVKAKTETKAVSQQTALF</sequence>
<keyword evidence="6" id="KW-1185">Reference proteome</keyword>
<dbReference type="SUPFAM" id="SSF46785">
    <property type="entry name" value="Winged helix' DNA-binding domain"/>
    <property type="match status" value="1"/>
</dbReference>
<keyword evidence="2" id="KW-0238">DNA-binding</keyword>
<dbReference type="Pfam" id="PF01638">
    <property type="entry name" value="HxlR"/>
    <property type="match status" value="1"/>
</dbReference>
<accession>A0ABW3B8B3</accession>
<name>A0ABW3B8B3_9FLAO</name>
<dbReference type="RefSeq" id="WP_379936421.1">
    <property type="nucleotide sequence ID" value="NZ_JBHTHY010000024.1"/>
</dbReference>
<dbReference type="InterPro" id="IPR002577">
    <property type="entry name" value="HTH_HxlR"/>
</dbReference>
<keyword evidence="1" id="KW-0805">Transcription regulation</keyword>
<dbReference type="Proteomes" id="UP001597012">
    <property type="component" value="Unassembled WGS sequence"/>
</dbReference>
<protein>
    <submittedName>
        <fullName evidence="5">Winged helix-turn-helix transcriptional regulator</fullName>
    </submittedName>
</protein>
<feature type="domain" description="HTH hxlR-type" evidence="4">
    <location>
        <begin position="12"/>
        <end position="110"/>
    </location>
</feature>